<dbReference type="Proteomes" id="UP000029221">
    <property type="component" value="Unassembled WGS sequence"/>
</dbReference>
<proteinExistence type="predicted"/>
<evidence type="ECO:0000313" key="4">
    <source>
        <dbReference type="Proteomes" id="UP000029221"/>
    </source>
</evidence>
<accession>A0A090PZ15</accession>
<keyword evidence="4" id="KW-1185">Reference proteome</keyword>
<feature type="transmembrane region" description="Helical" evidence="1">
    <location>
        <begin position="7"/>
        <end position="26"/>
    </location>
</feature>
<dbReference type="PANTHER" id="PTHR30441:SF8">
    <property type="entry name" value="DUF748 DOMAIN-CONTAINING PROTEIN"/>
    <property type="match status" value="1"/>
</dbReference>
<keyword evidence="1" id="KW-0812">Transmembrane</keyword>
<evidence type="ECO:0000259" key="2">
    <source>
        <dbReference type="Pfam" id="PF05170"/>
    </source>
</evidence>
<dbReference type="InterPro" id="IPR052894">
    <property type="entry name" value="AsmA-related"/>
</dbReference>
<evidence type="ECO:0000256" key="1">
    <source>
        <dbReference type="SAM" id="Phobius"/>
    </source>
</evidence>
<protein>
    <submittedName>
        <fullName evidence="3">Outer membrane assembly protein</fullName>
    </submittedName>
</protein>
<organism evidence="3 4">
    <name type="scientific">Nonlabens tegetincola</name>
    <dbReference type="NCBI Taxonomy" id="323273"/>
    <lineage>
        <taxon>Bacteria</taxon>
        <taxon>Pseudomonadati</taxon>
        <taxon>Bacteroidota</taxon>
        <taxon>Flavobacteriia</taxon>
        <taxon>Flavobacteriales</taxon>
        <taxon>Flavobacteriaceae</taxon>
        <taxon>Nonlabens</taxon>
    </lineage>
</organism>
<dbReference type="GO" id="GO:0090313">
    <property type="term" value="P:regulation of protein targeting to membrane"/>
    <property type="evidence" value="ECO:0007669"/>
    <property type="project" value="TreeGrafter"/>
</dbReference>
<name>A0A090PZ15_9FLAO</name>
<sequence length="461" mass="51301">MKKILKIVGVFVLAVVVLLIAAPFLLKDQIAQVIKDKLNNSLNAQVDFAEVDLSLFSAFPDASLNLKKLQVINKEPFVGDTLFYSDAIKLSLPVMDLFNEVGEPIEVHELTIDDAIARLKVDATGAANWDIAVRDSAFAKAETTQTPQENTGFVFDLNHYEINNSSFSYIDEESKNVLLLNELNHEGTGDFSLNESTLQTITNAKVTYELDGIKYINDQDVSLVADVLMNLDDQRYTFKENEAKVNDLPLELDGFVDLEENSTLVDLTFKTPSSDFKNFFALIPQEYRSNLEGITTTGDFIVNGTINGEVTDELIPKMDIKVSSQNASFKYPDLPQTVRNINFNAALLNTTGKVEDTYLSVPSATFNLAGETVSAKALVTRLTENMKVDLEARGIIDLLKLQQAIPFPDNTSFNGILDLDIATVFDMESVENEAMRISKPKDWQNLEISPIKVMRLTNPLM</sequence>
<keyword evidence="1" id="KW-0472">Membrane</keyword>
<keyword evidence="1" id="KW-1133">Transmembrane helix</keyword>
<dbReference type="PANTHER" id="PTHR30441">
    <property type="entry name" value="DUF748 DOMAIN-CONTAINING PROTEIN"/>
    <property type="match status" value="1"/>
</dbReference>
<feature type="domain" description="AsmA" evidence="2">
    <location>
        <begin position="1"/>
        <end position="184"/>
    </location>
</feature>
<gene>
    <name evidence="3" type="ORF">JCM19294_2871</name>
</gene>
<dbReference type="eggNOG" id="COG2982">
    <property type="taxonomic scope" value="Bacteria"/>
</dbReference>
<dbReference type="Pfam" id="PF05170">
    <property type="entry name" value="AsmA"/>
    <property type="match status" value="1"/>
</dbReference>
<reference evidence="3" key="1">
    <citation type="journal article" date="2014" name="Genome Announc.">
        <title>Draft Genome Sequences of Marine Flavobacterium Nonlabens Strains NR17, NR24, NR27, NR32, NR33, and Ara13.</title>
        <authorList>
            <person name="Nakanishi M."/>
            <person name="Meirelles P."/>
            <person name="Suzuki R."/>
            <person name="Takatani N."/>
            <person name="Mino S."/>
            <person name="Suda W."/>
            <person name="Oshima K."/>
            <person name="Hattori M."/>
            <person name="Ohkuma M."/>
            <person name="Hosokawa M."/>
            <person name="Miyashita K."/>
            <person name="Thompson F.L."/>
            <person name="Niwa A."/>
            <person name="Sawabe T."/>
            <person name="Sawabe T."/>
        </authorList>
    </citation>
    <scope>NUCLEOTIDE SEQUENCE [LARGE SCALE GENOMIC DNA]</scope>
    <source>
        <strain evidence="3">JCM 19294</strain>
    </source>
</reference>
<dbReference type="STRING" id="319236.BST91_10485"/>
<dbReference type="RefSeq" id="WP_201770701.1">
    <property type="nucleotide sequence ID" value="NZ_BBML01000001.1"/>
</dbReference>
<comment type="caution">
    <text evidence="3">The sequence shown here is derived from an EMBL/GenBank/DDBJ whole genome shotgun (WGS) entry which is preliminary data.</text>
</comment>
<evidence type="ECO:0000313" key="3">
    <source>
        <dbReference type="EMBL" id="GAK96089.1"/>
    </source>
</evidence>
<dbReference type="InterPro" id="IPR007844">
    <property type="entry name" value="AsmA"/>
</dbReference>
<dbReference type="GO" id="GO:0005886">
    <property type="term" value="C:plasma membrane"/>
    <property type="evidence" value="ECO:0007669"/>
    <property type="project" value="TreeGrafter"/>
</dbReference>
<dbReference type="EMBL" id="BBML01000001">
    <property type="protein sequence ID" value="GAK96089.1"/>
    <property type="molecule type" value="Genomic_DNA"/>
</dbReference>
<dbReference type="AlphaFoldDB" id="A0A090PZ15"/>